<comment type="similarity">
    <text evidence="2">Belongs to the Ca(2+):cation antiporter (CaCA) (TC 2.A.19) family. SLC24A subfamily.</text>
</comment>
<evidence type="ECO:0000313" key="19">
    <source>
        <dbReference type="EMBL" id="KAJ8044427.1"/>
    </source>
</evidence>
<feature type="transmembrane region" description="Helical" evidence="17">
    <location>
        <begin position="159"/>
        <end position="184"/>
    </location>
</feature>
<evidence type="ECO:0000256" key="6">
    <source>
        <dbReference type="ARBA" id="ARBA00022568"/>
    </source>
</evidence>
<keyword evidence="7 17" id="KW-0812">Transmembrane</keyword>
<feature type="transmembrane region" description="Helical" evidence="17">
    <location>
        <begin position="505"/>
        <end position="527"/>
    </location>
</feature>
<evidence type="ECO:0000256" key="4">
    <source>
        <dbReference type="ARBA" id="ARBA00022449"/>
    </source>
</evidence>
<evidence type="ECO:0000256" key="11">
    <source>
        <dbReference type="ARBA" id="ARBA00022958"/>
    </source>
</evidence>
<comment type="caution">
    <text evidence="19">The sequence shown here is derived from an EMBL/GenBank/DDBJ whole genome shotgun (WGS) entry which is preliminary data.</text>
</comment>
<feature type="transmembrane region" description="Helical" evidence="17">
    <location>
        <begin position="190"/>
        <end position="216"/>
    </location>
</feature>
<evidence type="ECO:0000256" key="9">
    <source>
        <dbReference type="ARBA" id="ARBA00022837"/>
    </source>
</evidence>
<feature type="domain" description="Sodium/calcium exchanger membrane region" evidence="18">
    <location>
        <begin position="124"/>
        <end position="266"/>
    </location>
</feature>
<dbReference type="Proteomes" id="UP001152320">
    <property type="component" value="Chromosome 3"/>
</dbReference>
<dbReference type="PANTHER" id="PTHR10846">
    <property type="entry name" value="SODIUM/POTASSIUM/CALCIUM EXCHANGER"/>
    <property type="match status" value="1"/>
</dbReference>
<reference evidence="19" key="1">
    <citation type="submission" date="2021-10" db="EMBL/GenBank/DDBJ databases">
        <title>Tropical sea cucumber genome reveals ecological adaptation and Cuvierian tubules defense mechanism.</title>
        <authorList>
            <person name="Chen T."/>
        </authorList>
    </citation>
    <scope>NUCLEOTIDE SEQUENCE</scope>
    <source>
        <strain evidence="19">Nanhai2018</strain>
        <tissue evidence="19">Muscle</tissue>
    </source>
</reference>
<keyword evidence="16" id="KW-0739">Sodium transport</keyword>
<dbReference type="Pfam" id="PF01699">
    <property type="entry name" value="Na_Ca_ex"/>
    <property type="match status" value="2"/>
</dbReference>
<dbReference type="GO" id="GO:0005262">
    <property type="term" value="F:calcium channel activity"/>
    <property type="evidence" value="ECO:0007669"/>
    <property type="project" value="TreeGrafter"/>
</dbReference>
<evidence type="ECO:0000313" key="20">
    <source>
        <dbReference type="Proteomes" id="UP001152320"/>
    </source>
</evidence>
<keyword evidence="13" id="KW-0915">Sodium</keyword>
<keyword evidence="6" id="KW-0109">Calcium transport</keyword>
<dbReference type="InterPro" id="IPR044880">
    <property type="entry name" value="NCX_ion-bd_dom_sf"/>
</dbReference>
<comment type="subcellular location">
    <subcellularLocation>
        <location evidence="1">Membrane</location>
        <topology evidence="1">Multi-pass membrane protein</topology>
    </subcellularLocation>
</comment>
<dbReference type="FunFam" id="1.20.1420.30:FF:000009">
    <property type="entry name" value="sodium/potassium/calcium exchanger 5 isoform X2"/>
    <property type="match status" value="1"/>
</dbReference>
<evidence type="ECO:0000256" key="8">
    <source>
        <dbReference type="ARBA" id="ARBA00022729"/>
    </source>
</evidence>
<evidence type="ECO:0000256" key="12">
    <source>
        <dbReference type="ARBA" id="ARBA00022989"/>
    </source>
</evidence>
<dbReference type="NCBIfam" id="TIGR00367">
    <property type="entry name" value="calcium/sodium antiporter"/>
    <property type="match status" value="1"/>
</dbReference>
<keyword evidence="10" id="KW-0769">Symport</keyword>
<keyword evidence="4" id="KW-0050">Antiport</keyword>
<sequence length="637" mass="70945">MDSEDFSTDKLCTNMMKYKRPRRGAYLWRRILFVTVVFCLAAALSNLAKFVKKNDPTAHRTEPNRLYLGRRLQSADVVTEEGVTDGSSENNTEEEECTPSTIEEFPPDFFTDEQRSKGAVVVHFLIAIYMFVALAIVCDDYFVSSLEKICEKLGFSEDVAGATFMAAGSSAPELFTSIIGVFIAEGDVGVGTIVGSAVFNILVIIGLCAIFAGSVVPLTWWPMARDTMVYALAVVTLMFVIFDGLVVWYESVIMLSMYAGYIFLMWLNPKIYLKIQKAAEQRKAKKRKDVCNNSKSAMQLEQAVPLNTPEETGVVENGASKPAVPMVDEYICNSPKRLTFQDAGFRVMLSNKFPARTRMRTACWLIITEKQMMEKDPEYSHYLNTPTSSSTNGTVLKSETFKKSSSFIAAEEGEAEEEGHHHIILGDPEGVCNIPDGVLGVIRWIICLPLSLILFISVPDCRKQRFERWYIVTFVVSIGWIMVFSYIMVWMVALIGYTMGIPDTIMGITFLAAGTSVPDAMASLIVARQGLGDMAVSNSIGSNVFDILLGLALPWFLKTVVTDNGSQVSINSRGLKYSVTLLLATVFITITCIHFFKWKLNRPLGILLLCFYVLFLTLCSMVEFNVFGYVNPPICKH</sequence>
<accession>A0A9Q1HCL6</accession>
<evidence type="ECO:0000256" key="14">
    <source>
        <dbReference type="ARBA" id="ARBA00023065"/>
    </source>
</evidence>
<name>A0A9Q1HCL6_HOLLE</name>
<organism evidence="19 20">
    <name type="scientific">Holothuria leucospilota</name>
    <name type="common">Black long sea cucumber</name>
    <name type="synonym">Mertensiothuria leucospilota</name>
    <dbReference type="NCBI Taxonomy" id="206669"/>
    <lineage>
        <taxon>Eukaryota</taxon>
        <taxon>Metazoa</taxon>
        <taxon>Echinodermata</taxon>
        <taxon>Eleutherozoa</taxon>
        <taxon>Echinozoa</taxon>
        <taxon>Holothuroidea</taxon>
        <taxon>Aspidochirotacea</taxon>
        <taxon>Aspidochirotida</taxon>
        <taxon>Holothuriidae</taxon>
        <taxon>Holothuria</taxon>
    </lineage>
</organism>
<dbReference type="InterPro" id="IPR004481">
    <property type="entry name" value="K/Na/Ca-exchanger"/>
</dbReference>
<feature type="transmembrane region" description="Helical" evidence="17">
    <location>
        <begin position="469"/>
        <end position="493"/>
    </location>
</feature>
<evidence type="ECO:0000256" key="17">
    <source>
        <dbReference type="SAM" id="Phobius"/>
    </source>
</evidence>
<protein>
    <submittedName>
        <fullName evidence="19">Sodium/potassium/calcium exchanger 3</fullName>
    </submittedName>
</protein>
<feature type="transmembrane region" description="Helical" evidence="17">
    <location>
        <begin position="228"/>
        <end position="249"/>
    </location>
</feature>
<dbReference type="OrthoDB" id="2127281at2759"/>
<dbReference type="GO" id="GO:0006874">
    <property type="term" value="P:intracellular calcium ion homeostasis"/>
    <property type="evidence" value="ECO:0007669"/>
    <property type="project" value="TreeGrafter"/>
</dbReference>
<dbReference type="InterPro" id="IPR004837">
    <property type="entry name" value="NaCa_Exmemb"/>
</dbReference>
<feature type="transmembrane region" description="Helical" evidence="17">
    <location>
        <begin position="608"/>
        <end position="630"/>
    </location>
</feature>
<dbReference type="EMBL" id="JAIZAY010000003">
    <property type="protein sequence ID" value="KAJ8044427.1"/>
    <property type="molecule type" value="Genomic_DNA"/>
</dbReference>
<dbReference type="FunFam" id="1.20.1420.30:FF:000004">
    <property type="entry name" value="Sodium/potassium/calcium exchanger 2 isoform 1"/>
    <property type="match status" value="1"/>
</dbReference>
<evidence type="ECO:0000256" key="15">
    <source>
        <dbReference type="ARBA" id="ARBA00023136"/>
    </source>
</evidence>
<keyword evidence="20" id="KW-1185">Reference proteome</keyword>
<dbReference type="GO" id="GO:0015293">
    <property type="term" value="F:symporter activity"/>
    <property type="evidence" value="ECO:0007669"/>
    <property type="project" value="UniProtKB-KW"/>
</dbReference>
<evidence type="ECO:0000256" key="10">
    <source>
        <dbReference type="ARBA" id="ARBA00022847"/>
    </source>
</evidence>
<dbReference type="Gene3D" id="1.20.1420.30">
    <property type="entry name" value="NCX, central ion-binding region"/>
    <property type="match status" value="2"/>
</dbReference>
<keyword evidence="5" id="KW-0633">Potassium transport</keyword>
<keyword evidence="9" id="KW-0106">Calcium</keyword>
<evidence type="ECO:0000256" key="13">
    <source>
        <dbReference type="ARBA" id="ARBA00023053"/>
    </source>
</evidence>
<proteinExistence type="inferred from homology"/>
<feature type="transmembrane region" description="Helical" evidence="17">
    <location>
        <begin position="27"/>
        <end position="48"/>
    </location>
</feature>
<evidence type="ECO:0000256" key="7">
    <source>
        <dbReference type="ARBA" id="ARBA00022692"/>
    </source>
</evidence>
<feature type="transmembrane region" description="Helical" evidence="17">
    <location>
        <begin position="539"/>
        <end position="557"/>
    </location>
</feature>
<evidence type="ECO:0000256" key="1">
    <source>
        <dbReference type="ARBA" id="ARBA00004141"/>
    </source>
</evidence>
<keyword evidence="11" id="KW-0630">Potassium</keyword>
<keyword evidence="12 17" id="KW-1133">Transmembrane helix</keyword>
<evidence type="ECO:0000256" key="3">
    <source>
        <dbReference type="ARBA" id="ARBA00022448"/>
    </source>
</evidence>
<keyword evidence="14" id="KW-0406">Ion transport</keyword>
<feature type="transmembrane region" description="Helical" evidence="17">
    <location>
        <begin position="577"/>
        <end position="596"/>
    </location>
</feature>
<feature type="domain" description="Sodium/calcium exchanger membrane region" evidence="18">
    <location>
        <begin position="469"/>
        <end position="619"/>
    </location>
</feature>
<keyword evidence="8" id="KW-0732">Signal</keyword>
<gene>
    <name evidence="19" type="ORF">HOLleu_07170</name>
</gene>
<dbReference type="PANTHER" id="PTHR10846:SF73">
    <property type="entry name" value="SODIUM_CALCIUM EXCHANGER MEMBRANE REGION DOMAIN-CONTAINING PROTEIN"/>
    <property type="match status" value="1"/>
</dbReference>
<evidence type="ECO:0000259" key="18">
    <source>
        <dbReference type="Pfam" id="PF01699"/>
    </source>
</evidence>
<evidence type="ECO:0000256" key="16">
    <source>
        <dbReference type="ARBA" id="ARBA00023201"/>
    </source>
</evidence>
<keyword evidence="15 17" id="KW-0472">Membrane</keyword>
<dbReference type="AlphaFoldDB" id="A0A9Q1HCL6"/>
<feature type="transmembrane region" description="Helical" evidence="17">
    <location>
        <begin position="118"/>
        <end position="138"/>
    </location>
</feature>
<dbReference type="GO" id="GO:0005886">
    <property type="term" value="C:plasma membrane"/>
    <property type="evidence" value="ECO:0007669"/>
    <property type="project" value="TreeGrafter"/>
</dbReference>
<evidence type="ECO:0000256" key="2">
    <source>
        <dbReference type="ARBA" id="ARBA00005364"/>
    </source>
</evidence>
<dbReference type="GO" id="GO:0008273">
    <property type="term" value="F:calcium, potassium:sodium antiporter activity"/>
    <property type="evidence" value="ECO:0007669"/>
    <property type="project" value="TreeGrafter"/>
</dbReference>
<keyword evidence="3" id="KW-0813">Transport</keyword>
<evidence type="ECO:0000256" key="5">
    <source>
        <dbReference type="ARBA" id="ARBA00022538"/>
    </source>
</evidence>